<evidence type="ECO:0000313" key="5">
    <source>
        <dbReference type="Proteomes" id="UP000265663"/>
    </source>
</evidence>
<protein>
    <submittedName>
        <fullName evidence="4">Myb transcription</fullName>
    </submittedName>
</protein>
<feature type="compositionally biased region" description="Polar residues" evidence="1">
    <location>
        <begin position="290"/>
        <end position="306"/>
    </location>
</feature>
<dbReference type="Proteomes" id="UP000265663">
    <property type="component" value="Unassembled WGS sequence"/>
</dbReference>
<organism evidence="4 5">
    <name type="scientific">Pyrenophora seminiperda CCB06</name>
    <dbReference type="NCBI Taxonomy" id="1302712"/>
    <lineage>
        <taxon>Eukaryota</taxon>
        <taxon>Fungi</taxon>
        <taxon>Dikarya</taxon>
        <taxon>Ascomycota</taxon>
        <taxon>Pezizomycotina</taxon>
        <taxon>Dothideomycetes</taxon>
        <taxon>Pleosporomycetidae</taxon>
        <taxon>Pleosporales</taxon>
        <taxon>Pleosporineae</taxon>
        <taxon>Pleosporaceae</taxon>
        <taxon>Pyrenophora</taxon>
    </lineage>
</organism>
<dbReference type="PROSITE" id="PS51294">
    <property type="entry name" value="HTH_MYB"/>
    <property type="match status" value="1"/>
</dbReference>
<dbReference type="PANTHER" id="PTHR45614">
    <property type="entry name" value="MYB PROTEIN-RELATED"/>
    <property type="match status" value="1"/>
</dbReference>
<dbReference type="InterPro" id="IPR050560">
    <property type="entry name" value="MYB_TF"/>
</dbReference>
<dbReference type="GO" id="GO:0000978">
    <property type="term" value="F:RNA polymerase II cis-regulatory region sequence-specific DNA binding"/>
    <property type="evidence" value="ECO:0007669"/>
    <property type="project" value="TreeGrafter"/>
</dbReference>
<evidence type="ECO:0000259" key="2">
    <source>
        <dbReference type="PROSITE" id="PS50090"/>
    </source>
</evidence>
<dbReference type="Gene3D" id="1.10.10.60">
    <property type="entry name" value="Homeodomain-like"/>
    <property type="match status" value="2"/>
</dbReference>
<evidence type="ECO:0000256" key="1">
    <source>
        <dbReference type="SAM" id="MobiDB-lite"/>
    </source>
</evidence>
<dbReference type="EMBL" id="KE747824">
    <property type="protein sequence ID" value="RMZ70089.1"/>
    <property type="molecule type" value="Genomic_DNA"/>
</dbReference>
<feature type="domain" description="Myb-like" evidence="2">
    <location>
        <begin position="70"/>
        <end position="121"/>
    </location>
</feature>
<dbReference type="GO" id="GO:0005634">
    <property type="term" value="C:nucleus"/>
    <property type="evidence" value="ECO:0007669"/>
    <property type="project" value="TreeGrafter"/>
</dbReference>
<accession>A0A3M7M6R5</accession>
<feature type="region of interest" description="Disordered" evidence="1">
    <location>
        <begin position="281"/>
        <end position="318"/>
    </location>
</feature>
<evidence type="ECO:0000259" key="3">
    <source>
        <dbReference type="PROSITE" id="PS51294"/>
    </source>
</evidence>
<dbReference type="InterPro" id="IPR017930">
    <property type="entry name" value="Myb_dom"/>
</dbReference>
<dbReference type="Pfam" id="PF00249">
    <property type="entry name" value="Myb_DNA-binding"/>
    <property type="match status" value="1"/>
</dbReference>
<dbReference type="OrthoDB" id="2143914at2759"/>
<feature type="domain" description="HTH myb-type" evidence="3">
    <location>
        <begin position="70"/>
        <end position="125"/>
    </location>
</feature>
<reference evidence="4 5" key="1">
    <citation type="journal article" date="2014" name="PLoS ONE">
        <title>De novo Genome Assembly of the Fungal Plant Pathogen Pyrenophora semeniperda.</title>
        <authorList>
            <person name="Soliai M.M."/>
            <person name="Meyer S.E."/>
            <person name="Udall J.A."/>
            <person name="Elzinga D.E."/>
            <person name="Hermansen R.A."/>
            <person name="Bodily P.M."/>
            <person name="Hart A.A."/>
            <person name="Coleman C.E."/>
        </authorList>
    </citation>
    <scope>NUCLEOTIDE SEQUENCE [LARGE SCALE GENOMIC DNA]</scope>
    <source>
        <strain evidence="4 5">CCB06</strain>
        <tissue evidence="4">Mycelium</tissue>
    </source>
</reference>
<dbReference type="PROSITE" id="PS50090">
    <property type="entry name" value="MYB_LIKE"/>
    <property type="match status" value="1"/>
</dbReference>
<gene>
    <name evidence="4" type="ORF">GMOD_00000140</name>
</gene>
<dbReference type="GO" id="GO:0000278">
    <property type="term" value="P:mitotic cell cycle"/>
    <property type="evidence" value="ECO:0007669"/>
    <property type="project" value="TreeGrafter"/>
</dbReference>
<sequence length="318" mass="35681">MQFDGEVKDWIADCLPGRTNKDCRKRWHNSVAGGVKKGQWSSSEDRLLVQGVEQHGQSSECAKRWQQSLDPNLDRSEWRDGDDANLISAVQRLGRHWKDIQSEHFPGRSKNDIKNRYTVLIRRYQNQGITLPNVPSSPSDSGTPAFSNYPDDDDYTSFNPRIYDTILPSSSQITERRSWSGFNHDAYPPYAMPTAIANQNTHHSSGALSPYAYAQPPPLASNMPSDWNGAPHYMQHPSPLLHSGTPTNPSVYGHSAYSVAQQPPMSRDLAYTASTAQTPYAMIPNRSPAPRSSQHGHQPNTMANTSDPRHPHYPFYHS</sequence>
<name>A0A3M7M6R5_9PLEO</name>
<proteinExistence type="predicted"/>
<dbReference type="AlphaFoldDB" id="A0A3M7M6R5"/>
<dbReference type="SUPFAM" id="SSF46689">
    <property type="entry name" value="Homeodomain-like"/>
    <property type="match status" value="2"/>
</dbReference>
<dbReference type="CDD" id="cd00167">
    <property type="entry name" value="SANT"/>
    <property type="match status" value="2"/>
</dbReference>
<dbReference type="InterPro" id="IPR009057">
    <property type="entry name" value="Homeodomain-like_sf"/>
</dbReference>
<dbReference type="GO" id="GO:0000981">
    <property type="term" value="F:DNA-binding transcription factor activity, RNA polymerase II-specific"/>
    <property type="evidence" value="ECO:0007669"/>
    <property type="project" value="TreeGrafter"/>
</dbReference>
<dbReference type="PANTHER" id="PTHR45614:SF265">
    <property type="entry name" value="MYB-LIKE DOMAIN-CONTAINING PROTEIN-RELATED"/>
    <property type="match status" value="1"/>
</dbReference>
<dbReference type="Pfam" id="PF13921">
    <property type="entry name" value="Myb_DNA-bind_6"/>
    <property type="match status" value="1"/>
</dbReference>
<evidence type="ECO:0000313" key="4">
    <source>
        <dbReference type="EMBL" id="RMZ70089.1"/>
    </source>
</evidence>
<dbReference type="SMART" id="SM00717">
    <property type="entry name" value="SANT"/>
    <property type="match status" value="2"/>
</dbReference>
<dbReference type="GO" id="GO:0045944">
    <property type="term" value="P:positive regulation of transcription by RNA polymerase II"/>
    <property type="evidence" value="ECO:0007669"/>
    <property type="project" value="TreeGrafter"/>
</dbReference>
<dbReference type="InterPro" id="IPR001005">
    <property type="entry name" value="SANT/Myb"/>
</dbReference>
<keyword evidence="5" id="KW-1185">Reference proteome</keyword>